<keyword evidence="3" id="KW-1185">Reference proteome</keyword>
<evidence type="ECO:0000313" key="3">
    <source>
        <dbReference type="Proteomes" id="UP000182114"/>
    </source>
</evidence>
<evidence type="ECO:0000313" key="2">
    <source>
        <dbReference type="EMBL" id="SDE99021.1"/>
    </source>
</evidence>
<dbReference type="AlphaFoldDB" id="A0A1G7HF78"/>
<organism evidence="2 3">
    <name type="scientific">Cellulophaga baltica</name>
    <dbReference type="NCBI Taxonomy" id="76594"/>
    <lineage>
        <taxon>Bacteria</taxon>
        <taxon>Pseudomonadati</taxon>
        <taxon>Bacteroidota</taxon>
        <taxon>Flavobacteriia</taxon>
        <taxon>Flavobacteriales</taxon>
        <taxon>Flavobacteriaceae</taxon>
        <taxon>Cellulophaga</taxon>
    </lineage>
</organism>
<dbReference type="RefSeq" id="WP_139150246.1">
    <property type="nucleotide sequence ID" value="NZ_FNBD01000006.1"/>
</dbReference>
<name>A0A1G7HF78_9FLAO</name>
<proteinExistence type="predicted"/>
<dbReference type="Proteomes" id="UP000182114">
    <property type="component" value="Unassembled WGS sequence"/>
</dbReference>
<reference evidence="3" key="1">
    <citation type="submission" date="2016-10" db="EMBL/GenBank/DDBJ databases">
        <authorList>
            <person name="Varghese N."/>
            <person name="Submissions S."/>
        </authorList>
    </citation>
    <scope>NUCLEOTIDE SEQUENCE [LARGE SCALE GENOMIC DNA]</scope>
    <source>
        <strain evidence="3">DSM 24729</strain>
    </source>
</reference>
<feature type="chain" id="PRO_5010227006" evidence="1">
    <location>
        <begin position="20"/>
        <end position="292"/>
    </location>
</feature>
<protein>
    <submittedName>
        <fullName evidence="2">Uncharacterized protein</fullName>
    </submittedName>
</protein>
<dbReference type="EMBL" id="FNBD01000006">
    <property type="protein sequence ID" value="SDE99021.1"/>
    <property type="molecule type" value="Genomic_DNA"/>
</dbReference>
<feature type="signal peptide" evidence="1">
    <location>
        <begin position="1"/>
        <end position="19"/>
    </location>
</feature>
<sequence length="292" mass="33101">MKIILLSLFVTFFSSTMFGQSDQVIEQIEDAFDEYGSPFKKTQQGIYYINQALSKSTISDAQYDAISAESEISSAKSKAGYAEDEASDAESAAESIDCEYVADYAGDAEDYFYSAKRALSNALNELSSASYEDDPDSLINYMNNAKNYANEALSKLNKGVDELNRAMQSLKNCAGATVESGGRSISYDDFEEFIIDNGYRKDYLSSYTLDSDWLTEITAYEYDSKIYIIAKIKVKNSYTSKSYIFCDIPSRNWSNFKYGGYGENKTYGERFHDYIIKFVCNCEGEFKIWRYN</sequence>
<keyword evidence="1" id="KW-0732">Signal</keyword>
<evidence type="ECO:0000256" key="1">
    <source>
        <dbReference type="SAM" id="SignalP"/>
    </source>
</evidence>
<gene>
    <name evidence="2" type="ORF">SAMN04487992_10634</name>
</gene>
<accession>A0A1G7HF78</accession>